<feature type="region of interest" description="Disordered" evidence="1">
    <location>
        <begin position="36"/>
        <end position="79"/>
    </location>
</feature>
<dbReference type="EMBL" id="JACHXQ010000016">
    <property type="protein sequence ID" value="MBB3185724.1"/>
    <property type="molecule type" value="Genomic_DNA"/>
</dbReference>
<dbReference type="RefSeq" id="WP_183315215.1">
    <property type="nucleotide sequence ID" value="NZ_JACHXQ010000016.1"/>
</dbReference>
<keyword evidence="4" id="KW-1185">Reference proteome</keyword>
<reference evidence="3 4" key="1">
    <citation type="submission" date="2020-08" db="EMBL/GenBank/DDBJ databases">
        <title>Genomic Encyclopedia of Type Strains, Phase III (KMG-III): the genomes of soil and plant-associated and newly described type strains.</title>
        <authorList>
            <person name="Whitman W."/>
        </authorList>
    </citation>
    <scope>NUCLEOTIDE SEQUENCE [LARGE SCALE GENOMIC DNA]</scope>
    <source>
        <strain evidence="3 4">CECT 7341</strain>
    </source>
</reference>
<evidence type="ECO:0000313" key="4">
    <source>
        <dbReference type="Proteomes" id="UP000563050"/>
    </source>
</evidence>
<accession>A0A7W5DNK2</accession>
<sequence>MAYLLVMGGLALSVFFTLGWCLVCATRWLVGRLPGAGGQSPGRARRAPTRPRAKPRAKPPSKSQSTARKATPAKTPSEPWGLTQWLARQRSLLPLGLLMLLLYGGSRLAEYGMAFRPQAAPGAYHGLVSTLGWVAAVLLILACMNLLAVWRCRRQG</sequence>
<feature type="compositionally biased region" description="Basic residues" evidence="1">
    <location>
        <begin position="43"/>
        <end position="59"/>
    </location>
</feature>
<dbReference type="AlphaFoldDB" id="A0A7W5DNK2"/>
<dbReference type="Proteomes" id="UP000563050">
    <property type="component" value="Unassembled WGS sequence"/>
</dbReference>
<gene>
    <name evidence="3" type="ORF">FHR95_003315</name>
</gene>
<feature type="transmembrane region" description="Helical" evidence="2">
    <location>
        <begin position="130"/>
        <end position="150"/>
    </location>
</feature>
<keyword evidence="2" id="KW-1133">Transmembrane helix</keyword>
<feature type="transmembrane region" description="Helical" evidence="2">
    <location>
        <begin position="92"/>
        <end position="110"/>
    </location>
</feature>
<evidence type="ECO:0000256" key="2">
    <source>
        <dbReference type="SAM" id="Phobius"/>
    </source>
</evidence>
<organism evidence="3 4">
    <name type="scientific">Halomonas fontilapidosi</name>
    <dbReference type="NCBI Taxonomy" id="616675"/>
    <lineage>
        <taxon>Bacteria</taxon>
        <taxon>Pseudomonadati</taxon>
        <taxon>Pseudomonadota</taxon>
        <taxon>Gammaproteobacteria</taxon>
        <taxon>Oceanospirillales</taxon>
        <taxon>Halomonadaceae</taxon>
        <taxon>Halomonas</taxon>
    </lineage>
</organism>
<keyword evidence="2" id="KW-0472">Membrane</keyword>
<feature type="transmembrane region" description="Helical" evidence="2">
    <location>
        <begin position="6"/>
        <end position="30"/>
    </location>
</feature>
<evidence type="ECO:0000313" key="3">
    <source>
        <dbReference type="EMBL" id="MBB3185724.1"/>
    </source>
</evidence>
<comment type="caution">
    <text evidence="3">The sequence shown here is derived from an EMBL/GenBank/DDBJ whole genome shotgun (WGS) entry which is preliminary data.</text>
</comment>
<keyword evidence="2" id="KW-0812">Transmembrane</keyword>
<proteinExistence type="predicted"/>
<evidence type="ECO:0000256" key="1">
    <source>
        <dbReference type="SAM" id="MobiDB-lite"/>
    </source>
</evidence>
<protein>
    <submittedName>
        <fullName evidence="3">Uncharacterized protein</fullName>
    </submittedName>
</protein>
<name>A0A7W5DNK2_9GAMM</name>